<feature type="domain" description="N-acetyltransferase" evidence="14">
    <location>
        <begin position="1"/>
        <end position="155"/>
    </location>
</feature>
<evidence type="ECO:0000256" key="13">
    <source>
        <dbReference type="ARBA" id="ARBA00048017"/>
    </source>
</evidence>
<keyword evidence="12" id="KW-0012">Acyltransferase</keyword>
<evidence type="ECO:0000256" key="10">
    <source>
        <dbReference type="ARBA" id="ARBA00023204"/>
    </source>
</evidence>
<dbReference type="Gene3D" id="3.40.630.30">
    <property type="match status" value="1"/>
</dbReference>
<dbReference type="EC" id="2.3.1.48" evidence="4"/>
<keyword evidence="6" id="KW-0963">Cytoplasm</keyword>
<evidence type="ECO:0000313" key="16">
    <source>
        <dbReference type="Proteomes" id="UP000009009"/>
    </source>
</evidence>
<organism evidence="15 16">
    <name type="scientific">Saccharomyces cerevisiae x Saccharomyces kudriavzevii (strain VIN7)</name>
    <name type="common">Yeast</name>
    <dbReference type="NCBI Taxonomy" id="1095631"/>
    <lineage>
        <taxon>Eukaryota</taxon>
        <taxon>Fungi</taxon>
        <taxon>Dikarya</taxon>
        <taxon>Ascomycota</taxon>
        <taxon>Saccharomycotina</taxon>
        <taxon>Saccharomycetes</taxon>
        <taxon>Saccharomycetales</taxon>
        <taxon>Saccharomycetaceae</taxon>
        <taxon>Saccharomyces</taxon>
    </lineage>
</organism>
<dbReference type="InterPro" id="IPR016181">
    <property type="entry name" value="Acyl_CoA_acyltransferase"/>
</dbReference>
<keyword evidence="7" id="KW-0808">Transferase</keyword>
<gene>
    <name evidence="15" type="ORF">VIN7_5027</name>
</gene>
<evidence type="ECO:0000259" key="14">
    <source>
        <dbReference type="PROSITE" id="PS51186"/>
    </source>
</evidence>
<evidence type="ECO:0000256" key="5">
    <source>
        <dbReference type="ARBA" id="ARBA00021268"/>
    </source>
</evidence>
<dbReference type="InterPro" id="IPR013523">
    <property type="entry name" value="Hist_AcTrfase_HAT1_C"/>
</dbReference>
<proteinExistence type="inferred from homology"/>
<dbReference type="CDD" id="cd04301">
    <property type="entry name" value="NAT_SF"/>
    <property type="match status" value="1"/>
</dbReference>
<dbReference type="FunFam" id="3.40.630.30:FF:000114">
    <property type="entry name" value="Histone acetyltransferase type B catalytic subunit"/>
    <property type="match status" value="1"/>
</dbReference>
<keyword evidence="8" id="KW-0227">DNA damage</keyword>
<keyword evidence="11" id="KW-0539">Nucleus</keyword>
<keyword evidence="9" id="KW-0156">Chromatin regulator</keyword>
<accession>H0GPT7</accession>
<dbReference type="PhylomeDB" id="H0GPT7"/>
<dbReference type="Gene3D" id="1.10.10.390">
    <property type="match status" value="1"/>
</dbReference>
<name>H0GPT7_SACCK</name>
<evidence type="ECO:0000256" key="3">
    <source>
        <dbReference type="ARBA" id="ARBA00010543"/>
    </source>
</evidence>
<comment type="similarity">
    <text evidence="3">Belongs to the HAT1 family.</text>
</comment>
<evidence type="ECO:0000313" key="15">
    <source>
        <dbReference type="EMBL" id="EHN04023.1"/>
    </source>
</evidence>
<dbReference type="PROSITE" id="PS51186">
    <property type="entry name" value="GNAT"/>
    <property type="match status" value="1"/>
</dbReference>
<dbReference type="OrthoDB" id="10253098at2759"/>
<evidence type="ECO:0000256" key="4">
    <source>
        <dbReference type="ARBA" id="ARBA00013184"/>
    </source>
</evidence>
<dbReference type="GO" id="GO:0006281">
    <property type="term" value="P:DNA repair"/>
    <property type="evidence" value="ECO:0007669"/>
    <property type="project" value="UniProtKB-KW"/>
</dbReference>
<comment type="subcellular location">
    <subcellularLocation>
        <location evidence="2">Cytoplasm</location>
    </subcellularLocation>
    <subcellularLocation>
        <location evidence="1">Nucleus</location>
    </subcellularLocation>
</comment>
<evidence type="ECO:0000256" key="8">
    <source>
        <dbReference type="ARBA" id="ARBA00022763"/>
    </source>
</evidence>
<dbReference type="GO" id="GO:0042393">
    <property type="term" value="F:histone binding"/>
    <property type="evidence" value="ECO:0007669"/>
    <property type="project" value="InterPro"/>
</dbReference>
<evidence type="ECO:0000256" key="6">
    <source>
        <dbReference type="ARBA" id="ARBA00022490"/>
    </source>
</evidence>
<dbReference type="SUPFAM" id="SSF55729">
    <property type="entry name" value="Acyl-CoA N-acyltransferases (Nat)"/>
    <property type="match status" value="1"/>
</dbReference>
<evidence type="ECO:0000256" key="1">
    <source>
        <dbReference type="ARBA" id="ARBA00004123"/>
    </source>
</evidence>
<evidence type="ECO:0000256" key="2">
    <source>
        <dbReference type="ARBA" id="ARBA00004496"/>
    </source>
</evidence>
<keyword evidence="16" id="KW-1185">Reference proteome</keyword>
<dbReference type="InterPro" id="IPR000182">
    <property type="entry name" value="GNAT_dom"/>
</dbReference>
<dbReference type="PANTHER" id="PTHR12046">
    <property type="entry name" value="HISTONE ACETYLTRANSFERASE TYPE B CATALYTIC SUBUNIT"/>
    <property type="match status" value="1"/>
</dbReference>
<dbReference type="Proteomes" id="UP000009009">
    <property type="component" value="Unassembled WGS sequence"/>
</dbReference>
<dbReference type="Pfam" id="PF21184">
    <property type="entry name" value="HAT1_C_fung"/>
    <property type="match status" value="1"/>
</dbReference>
<evidence type="ECO:0000256" key="9">
    <source>
        <dbReference type="ARBA" id="ARBA00022853"/>
    </source>
</evidence>
<evidence type="ECO:0000256" key="12">
    <source>
        <dbReference type="ARBA" id="ARBA00023315"/>
    </source>
</evidence>
<comment type="catalytic activity">
    <reaction evidence="13">
        <text>L-lysyl-[protein] + acetyl-CoA = N(6)-acetyl-L-lysyl-[protein] + CoA + H(+)</text>
        <dbReference type="Rhea" id="RHEA:45948"/>
        <dbReference type="Rhea" id="RHEA-COMP:9752"/>
        <dbReference type="Rhea" id="RHEA-COMP:10731"/>
        <dbReference type="ChEBI" id="CHEBI:15378"/>
        <dbReference type="ChEBI" id="CHEBI:29969"/>
        <dbReference type="ChEBI" id="CHEBI:57287"/>
        <dbReference type="ChEBI" id="CHEBI:57288"/>
        <dbReference type="ChEBI" id="CHEBI:61930"/>
        <dbReference type="EC" id="2.3.1.48"/>
    </reaction>
</comment>
<dbReference type="HOGENOM" id="CLU_036024_2_0_1"/>
<keyword evidence="10" id="KW-0234">DNA repair</keyword>
<protein>
    <recommendedName>
        <fullName evidence="5">Histone acetyltransferase type B catalytic subunit</fullName>
        <ecNumber evidence="4">2.3.1.48</ecNumber>
    </recommendedName>
</protein>
<dbReference type="GO" id="GO:0005737">
    <property type="term" value="C:cytoplasm"/>
    <property type="evidence" value="ECO:0007669"/>
    <property type="project" value="UniProtKB-SubCell"/>
</dbReference>
<dbReference type="GO" id="GO:0031509">
    <property type="term" value="P:subtelomeric heterochromatin formation"/>
    <property type="evidence" value="ECO:0007669"/>
    <property type="project" value="InterPro"/>
</dbReference>
<dbReference type="InterPro" id="IPR017380">
    <property type="entry name" value="Hist_AcTrfase_B-typ_cat-su"/>
</dbReference>
<reference evidence="15 16" key="1">
    <citation type="journal article" date="2012" name="FEMS Yeast Res.">
        <title>The genome sequence of the wine yeast VIN7 reveals an allotriploid hybrid genome with Saccharomyces cerevisiae and Saccharomyces kudriavzevii origins.</title>
        <authorList>
            <person name="Borneman A.R."/>
            <person name="Desany B.A."/>
            <person name="Riches D."/>
            <person name="Affourtit J.P."/>
            <person name="Forgan A.H."/>
            <person name="Pretorius I.S."/>
            <person name="Egholm M."/>
            <person name="Chambers P.J."/>
        </authorList>
    </citation>
    <scope>NUCLEOTIDE SEQUENCE [LARGE SCALE GENOMIC DNA]</scope>
    <source>
        <strain evidence="15 16">VIN7</strain>
    </source>
</reference>
<evidence type="ECO:0000256" key="7">
    <source>
        <dbReference type="ARBA" id="ARBA00022679"/>
    </source>
</evidence>
<dbReference type="GO" id="GO:0004402">
    <property type="term" value="F:histone acetyltransferase activity"/>
    <property type="evidence" value="ECO:0007669"/>
    <property type="project" value="InterPro"/>
</dbReference>
<dbReference type="Pfam" id="PF00583">
    <property type="entry name" value="Acetyltransf_1"/>
    <property type="match status" value="1"/>
</dbReference>
<dbReference type="GO" id="GO:0000781">
    <property type="term" value="C:chromosome, telomeric region"/>
    <property type="evidence" value="ECO:0007669"/>
    <property type="project" value="GOC"/>
</dbReference>
<dbReference type="GO" id="GO:0005634">
    <property type="term" value="C:nucleus"/>
    <property type="evidence" value="ECO:0007669"/>
    <property type="project" value="UniProtKB-SubCell"/>
</dbReference>
<dbReference type="AlphaFoldDB" id="H0GPT7"/>
<sequence>MHRRVQIFSLLFIEAANYIDETDPSWQIYWLLNKKTKELIGFVTTYKYWHYLGAKSFDEDIDKKFRAKISQFLIFPPYQNKGHGSCLYEAIIQSWLEDKSITEITVEDPNEAFDDLRDRNDIQRLRKLGYDAVFQKHSDLSDEFLESSRKSLKLEERQFNRLVEMLLLLNNSPSFELKVKNRLYIKNYDALDQTDPEKAREALQNSFILVKDDYRRIIESINKSQG</sequence>
<dbReference type="EMBL" id="AGVY01000050">
    <property type="protein sequence ID" value="EHN04023.1"/>
    <property type="molecule type" value="Genomic_DNA"/>
</dbReference>
<comment type="caution">
    <text evidence="15">The sequence shown here is derived from an EMBL/GenBank/DDBJ whole genome shotgun (WGS) entry which is preliminary data.</text>
</comment>
<evidence type="ECO:0000256" key="11">
    <source>
        <dbReference type="ARBA" id="ARBA00023242"/>
    </source>
</evidence>